<dbReference type="GO" id="GO:0004386">
    <property type="term" value="F:helicase activity"/>
    <property type="evidence" value="ECO:0007669"/>
    <property type="project" value="UniProtKB-KW"/>
</dbReference>
<dbReference type="InterPro" id="IPR011545">
    <property type="entry name" value="DEAD/DEAH_box_helicase_dom"/>
</dbReference>
<comment type="similarity">
    <text evidence="9">Belongs to the Lhr helicase family. Lhr-Core subfamily.</text>
</comment>
<dbReference type="CDD" id="cd17922">
    <property type="entry name" value="DEXHc_LHR-like"/>
    <property type="match status" value="1"/>
</dbReference>
<dbReference type="InterPro" id="IPR001650">
    <property type="entry name" value="Helicase_C-like"/>
</dbReference>
<dbReference type="InterPro" id="IPR045628">
    <property type="entry name" value="Lhr_WH_dom"/>
</dbReference>
<organism evidence="12 13">
    <name type="scientific">Candidatus Mancarchaeum acidiphilum</name>
    <dbReference type="NCBI Taxonomy" id="1920749"/>
    <lineage>
        <taxon>Archaea</taxon>
        <taxon>Candidatus Micrarchaeota</taxon>
        <taxon>Candidatus Mancarchaeum</taxon>
    </lineage>
</organism>
<evidence type="ECO:0000256" key="7">
    <source>
        <dbReference type="ARBA" id="ARBA00023204"/>
    </source>
</evidence>
<dbReference type="Pfam" id="PF00270">
    <property type="entry name" value="DEAD"/>
    <property type="match status" value="1"/>
</dbReference>
<dbReference type="InterPro" id="IPR052511">
    <property type="entry name" value="ATP-dep_Helicase"/>
</dbReference>
<evidence type="ECO:0000256" key="8">
    <source>
        <dbReference type="ARBA" id="ARBA00023235"/>
    </source>
</evidence>
<keyword evidence="2" id="KW-0227">DNA damage</keyword>
<evidence type="ECO:0000313" key="12">
    <source>
        <dbReference type="EMBL" id="ASI13422.1"/>
    </source>
</evidence>
<keyword evidence="3" id="KW-0378">Hydrolase</keyword>
<dbReference type="GO" id="GO:0005524">
    <property type="term" value="F:ATP binding"/>
    <property type="evidence" value="ECO:0007669"/>
    <property type="project" value="UniProtKB-KW"/>
</dbReference>
<dbReference type="InterPro" id="IPR014001">
    <property type="entry name" value="Helicase_ATP-bd"/>
</dbReference>
<dbReference type="Proteomes" id="UP000197679">
    <property type="component" value="Chromosome"/>
</dbReference>
<evidence type="ECO:0000256" key="3">
    <source>
        <dbReference type="ARBA" id="ARBA00022801"/>
    </source>
</evidence>
<evidence type="ECO:0000256" key="4">
    <source>
        <dbReference type="ARBA" id="ARBA00022806"/>
    </source>
</evidence>
<keyword evidence="7" id="KW-0234">DNA repair</keyword>
<dbReference type="SMART" id="SM00487">
    <property type="entry name" value="DEXDc"/>
    <property type="match status" value="1"/>
</dbReference>
<dbReference type="PROSITE" id="PS51194">
    <property type="entry name" value="HELICASE_CTER"/>
    <property type="match status" value="1"/>
</dbReference>
<dbReference type="GO" id="GO:0140097">
    <property type="term" value="F:catalytic activity, acting on DNA"/>
    <property type="evidence" value="ECO:0007669"/>
    <property type="project" value="UniProtKB-ARBA"/>
</dbReference>
<dbReference type="CDD" id="cd18796">
    <property type="entry name" value="SF2_C_LHR"/>
    <property type="match status" value="1"/>
</dbReference>
<dbReference type="SMART" id="SM00490">
    <property type="entry name" value="HELICc"/>
    <property type="match status" value="1"/>
</dbReference>
<dbReference type="Pfam" id="PF19306">
    <property type="entry name" value="WHD_Lhr"/>
    <property type="match status" value="1"/>
</dbReference>
<dbReference type="GeneID" id="33313639"/>
<dbReference type="PIRSF" id="PIRSF037307">
    <property type="entry name" value="Lhr-like_helic_prd"/>
    <property type="match status" value="1"/>
</dbReference>
<dbReference type="GO" id="GO:0006281">
    <property type="term" value="P:DNA repair"/>
    <property type="evidence" value="ECO:0007669"/>
    <property type="project" value="UniProtKB-KW"/>
</dbReference>
<keyword evidence="6" id="KW-0238">DNA-binding</keyword>
<dbReference type="NCBIfam" id="NF010338">
    <property type="entry name" value="PRK13767.1"/>
    <property type="match status" value="1"/>
</dbReference>
<dbReference type="Pfam" id="PF08494">
    <property type="entry name" value="DEAD_assoc"/>
    <property type="match status" value="1"/>
</dbReference>
<dbReference type="PANTHER" id="PTHR47962:SF6">
    <property type="entry name" value="LARGE HELICASE-RELATED PROTEIN"/>
    <property type="match status" value="1"/>
</dbReference>
<evidence type="ECO:0000256" key="2">
    <source>
        <dbReference type="ARBA" id="ARBA00022763"/>
    </source>
</evidence>
<evidence type="ECO:0000256" key="5">
    <source>
        <dbReference type="ARBA" id="ARBA00022840"/>
    </source>
</evidence>
<dbReference type="InterPro" id="IPR027417">
    <property type="entry name" value="P-loop_NTPase"/>
</dbReference>
<dbReference type="Pfam" id="PF00271">
    <property type="entry name" value="Helicase_C"/>
    <property type="match status" value="1"/>
</dbReference>
<feature type="domain" description="Helicase ATP-binding" evidence="10">
    <location>
        <begin position="41"/>
        <end position="241"/>
    </location>
</feature>
<dbReference type="SUPFAM" id="SSF52540">
    <property type="entry name" value="P-loop containing nucleoside triphosphate hydrolases"/>
    <property type="match status" value="1"/>
</dbReference>
<dbReference type="RefSeq" id="WP_088819592.1">
    <property type="nucleotide sequence ID" value="NZ_CP019964.1"/>
</dbReference>
<feature type="domain" description="Helicase C-terminal" evidence="11">
    <location>
        <begin position="281"/>
        <end position="432"/>
    </location>
</feature>
<dbReference type="GO" id="GO:0003677">
    <property type="term" value="F:DNA binding"/>
    <property type="evidence" value="ECO:0007669"/>
    <property type="project" value="UniProtKB-KW"/>
</dbReference>
<evidence type="ECO:0000256" key="6">
    <source>
        <dbReference type="ARBA" id="ARBA00023125"/>
    </source>
</evidence>
<dbReference type="InterPro" id="IPR017170">
    <property type="entry name" value="Lhr-like"/>
</dbReference>
<gene>
    <name evidence="12" type="ORF">Mia14_0079</name>
</gene>
<dbReference type="InterPro" id="IPR013701">
    <property type="entry name" value="Lhr-like_DEAD/DEAH_assoc"/>
</dbReference>
<dbReference type="PANTHER" id="PTHR47962">
    <property type="entry name" value="ATP-DEPENDENT HELICASE LHR-RELATED-RELATED"/>
    <property type="match status" value="1"/>
</dbReference>
<dbReference type="Gene3D" id="3.40.50.300">
    <property type="entry name" value="P-loop containing nucleotide triphosphate hydrolases"/>
    <property type="match status" value="2"/>
</dbReference>
<proteinExistence type="inferred from homology"/>
<keyword evidence="4 12" id="KW-0347">Helicase</keyword>
<keyword evidence="5" id="KW-0067">ATP-binding</keyword>
<accession>A0A218NLU6</accession>
<evidence type="ECO:0000256" key="9">
    <source>
        <dbReference type="ARBA" id="ARBA00093467"/>
    </source>
</evidence>
<keyword evidence="13" id="KW-1185">Reference proteome</keyword>
<sequence>MIEFVEKPFSDEESLSVLNKYVREWFTSNFSELTPPQKFSFKLISEHKNVLITAPTGSGKTMSAFVSILNDMFNRSLSNRLDNKIYCLYISPLKALNNDVLRNLTKPLEGIYETIKKDKGLEIIKENIKSVTIGVRTGDTDAKERRQQLVHPPNILVTTPESLAILLNSEKFLHNLDSLEYVVIDEIHELANNKRGAHLSLSIERLVNQLGKDVNRIGLSATLYPLDEAAKFLVGLKGGVPRQCYVVDASWSKKLEVKSISPVKDLLYTPPEEVETAIYDEINSIIKKSKTTLIFTNTRSGTERVVFNLKRRFKYTDADIGAHHSSLSKESRINIEESLKKGNLKCAVSSTSLELGVDIGDIDNVVQLGSPKSVTRAIQRIGRSGHSFREIAKGEIIVVNRDDLVECSIMLYAALKHHLDSFSIPMNPLDVLAQHIVGMAINKVWKVDEAYEVVRQAYPYSTLEKEDFISLINYLAGNYVGLESRRIYGKIWYEEEKQEFGKRGMYIKPIYMLNIGTIPDSVAISVYLKGTKEWIGNLEEGFLVRLKPGDIFTLGGKLYQFEYSKGMSCYVSKADSKTPTIPPWFSETLPLSYELAVEIGEFRRRFTEMIKPYTKYSKAKLQKIIKGKTLPKDADEVLSKLPINSYAKYAILEYFMEELLFIGEIPNDRLLLIESTSDELEGENYLIFHSLYGRRINDTLSRLSAMILGEMMNEDIGTMVTDNGFILLTGSRAVSEKLLDELMRNMVDADPYKVLSENIENTELMKRKFRQIAARSFMILRNYKGNKMSVLRQQINSNLILQALKEIDPNFPIIKETYREIFNDMMDLPRTKALLQRIKKGSIKYRMVETPSPSPFAHMMLTHAHSDVVMMKDRRDYLLHLHKLVMSRLYERKVI</sequence>
<evidence type="ECO:0000256" key="1">
    <source>
        <dbReference type="ARBA" id="ARBA00022741"/>
    </source>
</evidence>
<dbReference type="KEGG" id="marh:Mia14_0079"/>
<dbReference type="GO" id="GO:0016887">
    <property type="term" value="F:ATP hydrolysis activity"/>
    <property type="evidence" value="ECO:0007669"/>
    <property type="project" value="TreeGrafter"/>
</dbReference>
<keyword evidence="1" id="KW-0547">Nucleotide-binding</keyword>
<evidence type="ECO:0000259" key="10">
    <source>
        <dbReference type="PROSITE" id="PS51192"/>
    </source>
</evidence>
<evidence type="ECO:0000259" key="11">
    <source>
        <dbReference type="PROSITE" id="PS51194"/>
    </source>
</evidence>
<protein>
    <submittedName>
        <fullName evidence="12">Lhr-like helicase</fullName>
    </submittedName>
</protein>
<reference evidence="12 13" key="1">
    <citation type="journal article" date="2017" name="Nat. Commun.">
        <title>'ARMAN' archaea depend on association with euryarchaeal host in culture and in situ.</title>
        <authorList>
            <person name="Golyshina O."/>
            <person name="Toshchakov S."/>
            <person name="Makarova K."/>
            <person name="Gavrilov S."/>
            <person name="Korzhenkov A."/>
            <person name="La Cono V."/>
            <person name="Arcadi E."/>
            <person name="Nechitaylo T."/>
            <person name="Ferrer M."/>
            <person name="Kublanov I."/>
            <person name="Wolf Y."/>
            <person name="Yakimov M."/>
            <person name="Golyshin P."/>
            <person name="Slesarev A."/>
            <person name="Kozyavkin S."/>
        </authorList>
    </citation>
    <scope>NUCLEOTIDE SEQUENCE [LARGE SCALE GENOMIC DNA]</scope>
    <source>
        <strain evidence="12 13">Mia14</strain>
    </source>
</reference>
<dbReference type="OrthoDB" id="372104at2157"/>
<dbReference type="PROSITE" id="PS51192">
    <property type="entry name" value="HELICASE_ATP_BIND_1"/>
    <property type="match status" value="1"/>
</dbReference>
<keyword evidence="8" id="KW-0413">Isomerase</keyword>
<dbReference type="EMBL" id="CP019964">
    <property type="protein sequence ID" value="ASI13422.1"/>
    <property type="molecule type" value="Genomic_DNA"/>
</dbReference>
<dbReference type="AlphaFoldDB" id="A0A218NLU6"/>
<evidence type="ECO:0000313" key="13">
    <source>
        <dbReference type="Proteomes" id="UP000197679"/>
    </source>
</evidence>
<name>A0A218NLU6_9ARCH</name>